<keyword evidence="1" id="KW-0175">Coiled coil</keyword>
<feature type="domain" description="DNA2/NAM7 helicase helicase" evidence="2">
    <location>
        <begin position="1074"/>
        <end position="1113"/>
    </location>
</feature>
<dbReference type="Pfam" id="PF18741">
    <property type="entry name" value="MTES_1575"/>
    <property type="match status" value="1"/>
</dbReference>
<comment type="caution">
    <text evidence="5">The sequence shown here is derived from an EMBL/GenBank/DDBJ whole genome shotgun (WGS) entry which is preliminary data.</text>
</comment>
<dbReference type="Proteomes" id="UP000487649">
    <property type="component" value="Unassembled WGS sequence"/>
</dbReference>
<evidence type="ECO:0000313" key="5">
    <source>
        <dbReference type="EMBL" id="MTK22791.1"/>
    </source>
</evidence>
<dbReference type="CDD" id="cd18808">
    <property type="entry name" value="SF1_C_Upf1"/>
    <property type="match status" value="1"/>
</dbReference>
<feature type="coiled-coil region" evidence="1">
    <location>
        <begin position="97"/>
        <end position="124"/>
    </location>
</feature>
<evidence type="ECO:0000259" key="2">
    <source>
        <dbReference type="Pfam" id="PF13086"/>
    </source>
</evidence>
<dbReference type="SUPFAM" id="SSF52540">
    <property type="entry name" value="P-loop containing nucleoside triphosphate hydrolases"/>
    <property type="match status" value="1"/>
</dbReference>
<reference evidence="5 6" key="1">
    <citation type="journal article" date="2019" name="Nat. Med.">
        <title>A library of human gut bacterial isolates paired with longitudinal multiomics data enables mechanistic microbiome research.</title>
        <authorList>
            <person name="Poyet M."/>
            <person name="Groussin M."/>
            <person name="Gibbons S.M."/>
            <person name="Avila-Pacheco J."/>
            <person name="Jiang X."/>
            <person name="Kearney S.M."/>
            <person name="Perrotta A.R."/>
            <person name="Berdy B."/>
            <person name="Zhao S."/>
            <person name="Lieberman T.D."/>
            <person name="Swanson P.K."/>
            <person name="Smith M."/>
            <person name="Roesemann S."/>
            <person name="Alexander J.E."/>
            <person name="Rich S.A."/>
            <person name="Livny J."/>
            <person name="Vlamakis H."/>
            <person name="Clish C."/>
            <person name="Bullock K."/>
            <person name="Deik A."/>
            <person name="Scott J."/>
            <person name="Pierce K.A."/>
            <person name="Xavier R.J."/>
            <person name="Alm E.J."/>
        </authorList>
    </citation>
    <scope>NUCLEOTIDE SEQUENCE [LARGE SCALE GENOMIC DNA]</scope>
    <source>
        <strain evidence="5 6">BIOML-A198</strain>
    </source>
</reference>
<evidence type="ECO:0000313" key="6">
    <source>
        <dbReference type="Proteomes" id="UP000487649"/>
    </source>
</evidence>
<name>A0A9X4XG46_9FIRM</name>
<dbReference type="SUPFAM" id="SSF52980">
    <property type="entry name" value="Restriction endonuclease-like"/>
    <property type="match status" value="1"/>
</dbReference>
<proteinExistence type="predicted"/>
<dbReference type="InterPro" id="IPR041677">
    <property type="entry name" value="DNA2/NAM7_AAA_11"/>
</dbReference>
<dbReference type="Pfam" id="PF13086">
    <property type="entry name" value="AAA_11"/>
    <property type="match status" value="2"/>
</dbReference>
<dbReference type="InterPro" id="IPR045055">
    <property type="entry name" value="DNA2/NAM7-like"/>
</dbReference>
<dbReference type="Gene3D" id="3.40.50.300">
    <property type="entry name" value="P-loop containing nucleotide triphosphate hydrolases"/>
    <property type="match status" value="3"/>
</dbReference>
<dbReference type="InterPro" id="IPR047187">
    <property type="entry name" value="SF1_C_Upf1"/>
</dbReference>
<evidence type="ECO:0000259" key="3">
    <source>
        <dbReference type="Pfam" id="PF13087"/>
    </source>
</evidence>
<protein>
    <submittedName>
        <fullName evidence="5">DUF559 domain-containing protein</fullName>
    </submittedName>
</protein>
<dbReference type="PANTHER" id="PTHR10887">
    <property type="entry name" value="DNA2/NAM7 HELICASE FAMILY"/>
    <property type="match status" value="1"/>
</dbReference>
<accession>A0A9X4XG46</accession>
<dbReference type="InterPro" id="IPR041679">
    <property type="entry name" value="DNA2/NAM7-like_C"/>
</dbReference>
<dbReference type="EMBL" id="WMQE01000059">
    <property type="protein sequence ID" value="MTK22791.1"/>
    <property type="molecule type" value="Genomic_DNA"/>
</dbReference>
<sequence length="1466" mass="171141">MEKKVRQLFEYLLALRNLSYEPIRHIQKYEKYWFLDDLEEGFGLYLDGKGDDEQSVIEIHQQSFNADYPPLNELVFQVVTLLDFDYTKESSVSCSDLELLQILKEELEKLRDKVESEIDEEFDLTPWQVFLLSHSSSFIFKEECLEKMDDVLSRIELITSQYKLWLGLWTQWAVIQKRKRQVQKMYDYFFKLMQVFKSEEKSLELMLGIGMLTYPSKSQIYHPLLTTKLELEFDAEKGIAKLIPGGKGYQLELEMLSGIELPNHTEIMKLKDFVADQSINPFVVEEFEPYLRQFIHYIHPNGQYVEKFMSEEGVKYPVVAPRNVLFVRAKSDVLLKEDLKLTLDYIDEGGKIPKTIQSIIGVEGLNLSDEDVLSWKGVGENLLFPLPANEEQKDIARRLENNIAITVQGPPGTGKSHTIVNLISHLLSHGKRILVTSEKDKALRVLMDKLPEEIQPLCVSLLGGDRQSLNQIEQSIRGISEGLAIYDSQILEKEIQVLSRQLDMIRRQMNMTRNNIIRFRELDSKGYPWKEKMSQPYEMAQLLFEKSAQYHWVKDLIEMNATCPLSDEQFVTLWELKCHLPRMHKEIIHSHFPNLSRVLSIEEYRHLLKEEQGYLTRLEELKVFDDLYEFDENRVFLENVHQQLVQLVSKLDKVQDPLEQHILKECLLTDDRYSVWQTVYEHLKQIMVKINEHELKIVNDEVRCEFFDHPKYEQFLMTISEKLHANKPIRGLYLTFNPDLKAFYEKTRVNGHKIETLHDLDCVRLYKEKIELLQQFAAVWNKNLAVNGGALIESNQLLKLFEHHQKLKQLENTLECVERIQALNEYITASTKTFKKIEYENLSQLSHLAYSIELTQVKMRLKGWRDVYQVLLSQYKTNLMNDHMHPLCSKLYESLVEKNHERFSELLVEIKSLIQIKEQYQEFYQLLNTLKVSMPLFANEILGTVGLVESIPGSLQEIFEFGKLQTFLNQLDEWKIGELEMKLSLLEKEEVSIIKQLIFKMTWKNQLERVTPEEDRALQTWMQKMNRIGKGTGRHASKYRREARTEMEKCQSAIPVWIMPVKEAIENFTINPDLFDVVIIDESSQCNLLSLPIFMRAKKAVIVGDDQQISPMMPGISETQVKDLAQRYLYNIEGGSSYDLQTSLYDVACRVFSSKGKLMLKEHFRCVPEIIGFSNALSYHNEMIPLKLPLTSEQFNPPVCAIYIENATRNERKVNHEEAIRIVSDIKEMIQNPAYFHKSIGVISLLGAEQAKYISSLLLDAVGEKVMIERQIICGDAYSFQGDERDIMCLSLVIAPNMRYNTLNKKQYTQRFNVAASRAKCEMRLYHSVTLEELMPEDIRYQLLSYCQNPKPMFVSTSGTCETLFEVDVMKAILSHGYEVTPKVRVGKYQIDLVVEGVRSRLAIECDGDTFYGSEKIEQDMERQRVLERAGWCFLRIRGSVFYRDPEKALKVLWDKLEQLDIKPKN</sequence>
<dbReference type="InterPro" id="IPR011335">
    <property type="entry name" value="Restrct_endonuc-II-like"/>
</dbReference>
<evidence type="ECO:0000256" key="1">
    <source>
        <dbReference type="SAM" id="Coils"/>
    </source>
</evidence>
<organism evidence="5 6">
    <name type="scientific">Turicibacter sanguinis</name>
    <dbReference type="NCBI Taxonomy" id="154288"/>
    <lineage>
        <taxon>Bacteria</taxon>
        <taxon>Bacillati</taxon>
        <taxon>Bacillota</taxon>
        <taxon>Erysipelotrichia</taxon>
        <taxon>Erysipelotrichales</taxon>
        <taxon>Turicibacteraceae</taxon>
        <taxon>Turicibacter</taxon>
    </lineage>
</organism>
<feature type="coiled-coil region" evidence="1">
    <location>
        <begin position="488"/>
        <end position="515"/>
    </location>
</feature>
<dbReference type="PANTHER" id="PTHR10887:SF495">
    <property type="entry name" value="HELICASE SENATAXIN ISOFORM X1-RELATED"/>
    <property type="match status" value="1"/>
</dbReference>
<dbReference type="Gene3D" id="3.40.960.10">
    <property type="entry name" value="VSR Endonuclease"/>
    <property type="match status" value="1"/>
</dbReference>
<dbReference type="GO" id="GO:0004386">
    <property type="term" value="F:helicase activity"/>
    <property type="evidence" value="ECO:0007669"/>
    <property type="project" value="InterPro"/>
</dbReference>
<dbReference type="RefSeq" id="WP_006784060.1">
    <property type="nucleotide sequence ID" value="NZ_JAMQUV010000015.1"/>
</dbReference>
<feature type="domain" description="Restriction endonuclease type II-like" evidence="4">
    <location>
        <begin position="1365"/>
        <end position="1457"/>
    </location>
</feature>
<evidence type="ECO:0000259" key="4">
    <source>
        <dbReference type="Pfam" id="PF18741"/>
    </source>
</evidence>
<dbReference type="Pfam" id="PF13087">
    <property type="entry name" value="AAA_12"/>
    <property type="match status" value="1"/>
</dbReference>
<gene>
    <name evidence="5" type="ORF">GMA92_15450</name>
</gene>
<dbReference type="InterPro" id="IPR049468">
    <property type="entry name" value="Restrct_endonuc-II-like_dom"/>
</dbReference>
<dbReference type="InterPro" id="IPR027417">
    <property type="entry name" value="P-loop_NTPase"/>
</dbReference>
<feature type="domain" description="DNA2/NAM7 helicase-like C-terminal" evidence="3">
    <location>
        <begin position="1142"/>
        <end position="1323"/>
    </location>
</feature>
<feature type="domain" description="DNA2/NAM7 helicase helicase" evidence="2">
    <location>
        <begin position="389"/>
        <end position="505"/>
    </location>
</feature>